<accession>A0A084WS63</accession>
<gene>
    <name evidence="1" type="ORF">ZHAS_00021253</name>
</gene>
<name>A0A084WS63_ANOSI</name>
<sequence>MKCLGRLIDARGAGPDEEGNAKFTNLHCTADAYTLGPANGNEPTLNPAKSWWRWVWEASEPGISIRDAAHPSHRHAGQPAASKCDCRLPLRVAKRWSLQCF</sequence>
<evidence type="ECO:0000313" key="1">
    <source>
        <dbReference type="EMBL" id="KFB53057.1"/>
    </source>
</evidence>
<dbReference type="EMBL" id="KE525409">
    <property type="protein sequence ID" value="KFB53057.1"/>
    <property type="molecule type" value="Genomic_DNA"/>
</dbReference>
<evidence type="ECO:0000313" key="2">
    <source>
        <dbReference type="EnsemblMetazoa" id="ASIC021253-PA"/>
    </source>
</evidence>
<dbReference type="EnsemblMetazoa" id="ASIC021253-RA">
    <property type="protein sequence ID" value="ASIC021253-PA"/>
    <property type="gene ID" value="ASIC021253"/>
</dbReference>
<dbReference type="EMBL" id="ATLV01026331">
    <property type="status" value="NOT_ANNOTATED_CDS"/>
    <property type="molecule type" value="Genomic_DNA"/>
</dbReference>
<evidence type="ECO:0000313" key="3">
    <source>
        <dbReference type="Proteomes" id="UP000030765"/>
    </source>
</evidence>
<reference evidence="1 3" key="1">
    <citation type="journal article" date="2014" name="BMC Genomics">
        <title>Genome sequence of Anopheles sinensis provides insight into genetics basis of mosquito competence for malaria parasites.</title>
        <authorList>
            <person name="Zhou D."/>
            <person name="Zhang D."/>
            <person name="Ding G."/>
            <person name="Shi L."/>
            <person name="Hou Q."/>
            <person name="Ye Y."/>
            <person name="Xu Y."/>
            <person name="Zhou H."/>
            <person name="Xiong C."/>
            <person name="Li S."/>
            <person name="Yu J."/>
            <person name="Hong S."/>
            <person name="Yu X."/>
            <person name="Zou P."/>
            <person name="Chen C."/>
            <person name="Chang X."/>
            <person name="Wang W."/>
            <person name="Lv Y."/>
            <person name="Sun Y."/>
            <person name="Ma L."/>
            <person name="Shen B."/>
            <person name="Zhu C."/>
        </authorList>
    </citation>
    <scope>NUCLEOTIDE SEQUENCE [LARGE SCALE GENOMIC DNA]</scope>
</reference>
<keyword evidence="3" id="KW-1185">Reference proteome</keyword>
<protein>
    <submittedName>
        <fullName evidence="1 2">Sulfatase</fullName>
    </submittedName>
</protein>
<proteinExistence type="predicted"/>
<dbReference type="Proteomes" id="UP000030765">
    <property type="component" value="Unassembled WGS sequence"/>
</dbReference>
<organism evidence="1">
    <name type="scientific">Anopheles sinensis</name>
    <name type="common">Mosquito</name>
    <dbReference type="NCBI Taxonomy" id="74873"/>
    <lineage>
        <taxon>Eukaryota</taxon>
        <taxon>Metazoa</taxon>
        <taxon>Ecdysozoa</taxon>
        <taxon>Arthropoda</taxon>
        <taxon>Hexapoda</taxon>
        <taxon>Insecta</taxon>
        <taxon>Pterygota</taxon>
        <taxon>Neoptera</taxon>
        <taxon>Endopterygota</taxon>
        <taxon>Diptera</taxon>
        <taxon>Nematocera</taxon>
        <taxon>Culicoidea</taxon>
        <taxon>Culicidae</taxon>
        <taxon>Anophelinae</taxon>
        <taxon>Anopheles</taxon>
    </lineage>
</organism>
<dbReference type="AlphaFoldDB" id="A0A084WS63"/>
<dbReference type="VEuPathDB" id="VectorBase:ASIC021253"/>
<reference evidence="2" key="2">
    <citation type="submission" date="2020-05" db="UniProtKB">
        <authorList>
            <consortium name="EnsemblMetazoa"/>
        </authorList>
    </citation>
    <scope>IDENTIFICATION</scope>
</reference>